<gene>
    <name evidence="4" type="ORF">QLX08_000752</name>
</gene>
<keyword evidence="3" id="KW-0732">Signal</keyword>
<feature type="region of interest" description="Disordered" evidence="2">
    <location>
        <begin position="1078"/>
        <end position="1126"/>
    </location>
</feature>
<dbReference type="EMBL" id="JAWNGG020000009">
    <property type="protein sequence ID" value="KAK9309778.1"/>
    <property type="molecule type" value="Genomic_DNA"/>
</dbReference>
<evidence type="ECO:0008006" key="6">
    <source>
        <dbReference type="Google" id="ProtNLM"/>
    </source>
</evidence>
<dbReference type="GO" id="GO:0031012">
    <property type="term" value="C:extracellular matrix"/>
    <property type="evidence" value="ECO:0007669"/>
    <property type="project" value="TreeGrafter"/>
</dbReference>
<feature type="region of interest" description="Disordered" evidence="2">
    <location>
        <begin position="1251"/>
        <end position="1286"/>
    </location>
</feature>
<dbReference type="PANTHER" id="PTHR46145:SF4">
    <property type="entry name" value="HEPARANASE"/>
    <property type="match status" value="1"/>
</dbReference>
<feature type="region of interest" description="Disordered" evidence="2">
    <location>
        <begin position="1448"/>
        <end position="1469"/>
    </location>
</feature>
<feature type="compositionally biased region" description="Polar residues" evidence="2">
    <location>
        <begin position="1274"/>
        <end position="1286"/>
    </location>
</feature>
<dbReference type="Proteomes" id="UP001432146">
    <property type="component" value="Unassembled WGS sequence"/>
</dbReference>
<feature type="compositionally biased region" description="Low complexity" evidence="2">
    <location>
        <begin position="1347"/>
        <end position="1367"/>
    </location>
</feature>
<sequence>MKYRRQSFIFLFVLSGLATARCSSEEITLSINLQEPVAVTDEKFLSLTIDPVTLLAGNALSTDFERSINLARALSPAYLRFGGPRNSLYYFTDPNSQDADDERKIVLSESDWVLTHQWAEKAGLDVIACISPENRQKKFDESENAREIISFSDHMDFNANWQLGYECQIRCNLSAGDLGRQTIGLRKVLDEYPRYSSSVVIGPDVVAYNSVKYQEYLRDYFGVAIPALTAVTWHPDFDSVTLGNGGAFVHQDNLEEEKEEMFKVIGRFIENKPLWIAESSPEECKSSFIGALVLTRRLGNAAKLNVNVFMRQPTDLTRPTPDYWVSLLHKTLVEREVFDARIRTGNEKHVYLYCQCAKASNRHERGSIVIFGVNLSPEDVAINFEGAEITTVHEYILSPGLDAPNRMFAKTIFLNNKLLTLTNNTIPEIRPKVLNDTKGVDLQLQSGDIGFWVVPDLKIKSCARSDETSRAKSSRDYKNVANVKMRVKRSARRHRAAAMNEMMNRINDGSTFKSNIQRELKRLKRFVRRKLDDYESRSLLNIRGLSGERTGDVWTQPEENMQNKLQEFKKRLARLRGLLTSSDTRIELRKPIADLVTDAISLMMKIQNTLKAIKKQTGEENRRRSSDSVRESLNTLYERLARGNLDEPIDAERRWTDRESKRTRRDLLAEIGGSTALKRDSHSRRDGRDRESVEFESDDSGGNAFRELFEANPVDEDFSEDDAFYEHSPLNRDYDYVFVEKSPSRRDRSKNDELKIRRKLSNDGPWTGRENTYDYPFYQPADLVESSTPWKNPMELNSKESSEAWEEQIYNPRGINGFANGEEFDVAETESNENHEVDRDRWKELNDYHVSGDIARNHRPVHNPLIEPITPFITGHYRSRDKNDRLGNEKELKFVGTRSNEDHKVQDDNGGLRGANDYRESSNLPKNHRPIYSPLIEAGASVLRYISTGQPSNERKSYYAQKKSPSDYYPSSVGKGPDFTIGSDYRGNKRWKRMGEDLHAMFDEEMINEDDANSRDCKCRVVRNSKGCGCRSRRDAVESLESLEPEVDRIPMAVGQLSKDIARSSIRDDTDVEVFSEFDNGHPFEKELQTESPSPGINRESSEIKGSRLNPDLLVPQPSITDESAYETTFSTPITLWKMESQTEPSDDAESSAIRGSRRANSDPSTRQPLISDELTKRSPFEKVELESKWKAKISRDTTSKSESLKSAETNLEDLNEDVADRSNVEEFSVLASTPAENWELQDESSNVEIVRNEKTPRSSQIETSVESNREIPSLQSRSDFETSSILDLKTRDEGTFFLGLPDETREEKAAINTAKYTAFNRESSTAAVVVGEEEGNSKEKVDAEEAATPAAESSSATVEAVSSLSEGTIGQESENNYDNGNVVGANSKREAKLREAQLTGEKAEAASLTAPSKRRLKAVSKPRASKTVETLRALKDLFLKLKEETRGTKRRSRINKQRNEAGPMKQLRKKLRDKRQMILGKIERGIRDMTDNTEQEPEVRKLKRREAWLRIRDSEDFREMIDREKLAYALMYQPAKYHSKREVVVGSSEEAERIEVPDVTEIVRARNVRRRVFNPSDRSNFRDTAIVEHPLSGKLRKKIIQLANLHRGEKPSRGKSESEGSNDKVYLAVVEDIERPRIFYYEEDPENEEENGDEQARSLHSSKYNRPLQKPYRESLKAVQYSEEEDQEESDELPEGREIYIIDPSEYKGGDPPMQLYGTRSKSGINLKKIINWKPSSSYKPYETLRHDEITDENSPDAIAEEIVKTIFDNVDSRVEEIFKKSARLDEEVDTDERTEENEKESYETSGQSSEKTDAKGVRYLRESDGDVDEDDDVSVSLISRENATDANISAEDSKEEDAVRERRDVKEYFTPIPILMREISDVSRNSGSNDYLHPKQNSKNSSGPKIEMAKGHLEEKKLHGKTLTSMKKQIYLTRKNDESKRYENFPKNLGIPSFSTSKSYDPFGEEGSVEYSSIEANPIVGARDLYGKMSKDCQGASDTVGIDPELDKSKKRSDDVSYGDESVSNMQELRNEKEDEDNKDVDLEEASFSDVPETLRVLPWIRKSNRLRREATNQETNENNKAEKVQPSELQHLDGCSSPRNLISSQIDDVEKSLIQKIPLEKFSTTRRNASKRKNIKRNNDDGLSSLLQRSIPKLGNVVMNGLNKAENFTGSVERLIMNLDEKYNKTLKEEQRRDSTSTRSIGPTQNVLHNAVANVKKIFILLSGITNLLQGNQQ</sequence>
<feature type="compositionally biased region" description="Basic and acidic residues" evidence="2">
    <location>
        <begin position="893"/>
        <end position="907"/>
    </location>
</feature>
<feature type="coiled-coil region" evidence="1">
    <location>
        <begin position="517"/>
        <end position="578"/>
    </location>
</feature>
<dbReference type="PANTHER" id="PTHR46145">
    <property type="entry name" value="HEPARANASE"/>
    <property type="match status" value="1"/>
</dbReference>
<feature type="compositionally biased region" description="Basic and acidic residues" evidence="2">
    <location>
        <begin position="1079"/>
        <end position="1089"/>
    </location>
</feature>
<feature type="compositionally biased region" description="Basic and acidic residues" evidence="2">
    <location>
        <begin position="1909"/>
        <end position="1919"/>
    </location>
</feature>
<accession>A0AAW1ALK6</accession>
<feature type="compositionally biased region" description="Polar residues" evidence="2">
    <location>
        <begin position="1369"/>
        <end position="1380"/>
    </location>
</feature>
<feature type="region of interest" description="Disordered" evidence="2">
    <location>
        <begin position="1328"/>
        <end position="1384"/>
    </location>
</feature>
<feature type="region of interest" description="Disordered" evidence="2">
    <location>
        <begin position="668"/>
        <end position="704"/>
    </location>
</feature>
<feature type="compositionally biased region" description="Polar residues" evidence="2">
    <location>
        <begin position="1839"/>
        <end position="1849"/>
    </location>
</feature>
<keyword evidence="5" id="KW-1185">Reference proteome</keyword>
<feature type="region of interest" description="Disordered" evidence="2">
    <location>
        <begin position="1191"/>
        <end position="1212"/>
    </location>
</feature>
<feature type="region of interest" description="Disordered" evidence="2">
    <location>
        <begin position="1607"/>
        <end position="1626"/>
    </location>
</feature>
<feature type="compositionally biased region" description="Basic and acidic residues" evidence="2">
    <location>
        <begin position="1191"/>
        <end position="1206"/>
    </location>
</feature>
<feature type="region of interest" description="Disordered" evidence="2">
    <location>
        <begin position="1403"/>
        <end position="1422"/>
    </location>
</feature>
<feature type="region of interest" description="Disordered" evidence="2">
    <location>
        <begin position="1781"/>
        <end position="1864"/>
    </location>
</feature>
<feature type="region of interest" description="Disordered" evidence="2">
    <location>
        <begin position="1995"/>
        <end position="2042"/>
    </location>
</feature>
<evidence type="ECO:0000256" key="2">
    <source>
        <dbReference type="SAM" id="MobiDB-lite"/>
    </source>
</evidence>
<feature type="chain" id="PRO_5043497521" description="Heparanase" evidence="3">
    <location>
        <begin position="25"/>
        <end position="2237"/>
    </location>
</feature>
<feature type="compositionally biased region" description="Basic and acidic residues" evidence="2">
    <location>
        <begin position="2007"/>
        <end position="2017"/>
    </location>
</feature>
<feature type="region of interest" description="Disordered" evidence="2">
    <location>
        <begin position="1139"/>
        <end position="1178"/>
    </location>
</feature>
<comment type="caution">
    <text evidence="4">The sequence shown here is derived from an EMBL/GenBank/DDBJ whole genome shotgun (WGS) entry which is preliminary data.</text>
</comment>
<feature type="region of interest" description="Disordered" evidence="2">
    <location>
        <begin position="1642"/>
        <end position="1699"/>
    </location>
</feature>
<organism evidence="4 5">
    <name type="scientific">Tetragonisca angustula</name>
    <dbReference type="NCBI Taxonomy" id="166442"/>
    <lineage>
        <taxon>Eukaryota</taxon>
        <taxon>Metazoa</taxon>
        <taxon>Ecdysozoa</taxon>
        <taxon>Arthropoda</taxon>
        <taxon>Hexapoda</taxon>
        <taxon>Insecta</taxon>
        <taxon>Pterygota</taxon>
        <taxon>Neoptera</taxon>
        <taxon>Endopterygota</taxon>
        <taxon>Hymenoptera</taxon>
        <taxon>Apocrita</taxon>
        <taxon>Aculeata</taxon>
        <taxon>Apoidea</taxon>
        <taxon>Anthophila</taxon>
        <taxon>Apidae</taxon>
        <taxon>Tetragonisca</taxon>
    </lineage>
</organism>
<keyword evidence="1" id="KW-0175">Coiled coil</keyword>
<feature type="compositionally biased region" description="Acidic residues" evidence="2">
    <location>
        <begin position="1788"/>
        <end position="1800"/>
    </location>
</feature>
<evidence type="ECO:0000313" key="4">
    <source>
        <dbReference type="EMBL" id="KAK9309778.1"/>
    </source>
</evidence>
<evidence type="ECO:0000313" key="5">
    <source>
        <dbReference type="Proteomes" id="UP001432146"/>
    </source>
</evidence>
<feature type="signal peptide" evidence="3">
    <location>
        <begin position="1"/>
        <end position="24"/>
    </location>
</feature>
<name>A0AAW1ALK6_9HYME</name>
<feature type="compositionally biased region" description="Polar residues" evidence="2">
    <location>
        <begin position="1258"/>
        <end position="1267"/>
    </location>
</feature>
<dbReference type="Gene3D" id="3.20.20.80">
    <property type="entry name" value="Glycosidases"/>
    <property type="match status" value="1"/>
</dbReference>
<evidence type="ECO:0000256" key="3">
    <source>
        <dbReference type="SAM" id="SignalP"/>
    </source>
</evidence>
<reference evidence="4 5" key="1">
    <citation type="submission" date="2024-05" db="EMBL/GenBank/DDBJ databases">
        <title>The nuclear and mitochondrial genome assemblies of Tetragonisca angustula (Apidae: Meliponini), a tiny yet remarkable pollinator in the Neotropics.</title>
        <authorList>
            <person name="Ferrari R."/>
            <person name="Ricardo P.C."/>
            <person name="Dias F.C."/>
            <person name="Araujo N.S."/>
            <person name="Soares D.O."/>
            <person name="Zhou Q.-S."/>
            <person name="Zhu C.-D."/>
            <person name="Coutinho L."/>
            <person name="Airas M.C."/>
            <person name="Batista T.M."/>
        </authorList>
    </citation>
    <scope>NUCLEOTIDE SEQUENCE [LARGE SCALE GENOMIC DNA]</scope>
    <source>
        <strain evidence="4">ASF017062</strain>
        <tissue evidence="4">Abdomen</tissue>
    </source>
</reference>
<feature type="compositionally biased region" description="Basic and acidic residues" evidence="2">
    <location>
        <begin position="1607"/>
        <end position="1623"/>
    </location>
</feature>
<feature type="compositionally biased region" description="Basic and acidic residues" evidence="2">
    <location>
        <begin position="1812"/>
        <end position="1826"/>
    </location>
</feature>
<feature type="region of interest" description="Disordered" evidence="2">
    <location>
        <begin position="1886"/>
        <end position="1922"/>
    </location>
</feature>
<feature type="region of interest" description="Disordered" evidence="2">
    <location>
        <begin position="893"/>
        <end position="930"/>
    </location>
</feature>
<feature type="compositionally biased region" description="Basic residues" evidence="2">
    <location>
        <begin position="1413"/>
        <end position="1422"/>
    </location>
</feature>
<dbReference type="InterPro" id="IPR017853">
    <property type="entry name" value="GH"/>
</dbReference>
<dbReference type="SUPFAM" id="SSF51445">
    <property type="entry name" value="(Trans)glycosidases"/>
    <property type="match status" value="1"/>
</dbReference>
<feature type="compositionally biased region" description="Acidic residues" evidence="2">
    <location>
        <begin position="1683"/>
        <end position="1694"/>
    </location>
</feature>
<protein>
    <recommendedName>
        <fullName evidence="6">Heparanase</fullName>
    </recommendedName>
</protein>
<proteinExistence type="predicted"/>
<feature type="compositionally biased region" description="Acidic residues" evidence="2">
    <location>
        <begin position="1642"/>
        <end position="1654"/>
    </location>
</feature>
<evidence type="ECO:0000256" key="1">
    <source>
        <dbReference type="SAM" id="Coils"/>
    </source>
</evidence>
<dbReference type="GO" id="GO:0005615">
    <property type="term" value="C:extracellular space"/>
    <property type="evidence" value="ECO:0007669"/>
    <property type="project" value="TreeGrafter"/>
</dbReference>
<feature type="region of interest" description="Disordered" evidence="2">
    <location>
        <begin position="951"/>
        <end position="971"/>
    </location>
</feature>
<feature type="compositionally biased region" description="Basic and acidic residues" evidence="2">
    <location>
        <begin position="677"/>
        <end position="693"/>
    </location>
</feature>
<feature type="compositionally biased region" description="Polar residues" evidence="2">
    <location>
        <begin position="1886"/>
        <end position="1905"/>
    </location>
</feature>